<sequence length="172" mass="18766">MILTVCGIPGSGKSTVAKLLARHLKAPLVAWDEYETMTQRSPDEIAAWLARGAPFSEIEAPGLVERLRGAGELTVFDSLLGPTWPPCFDLKLSSIWLECPADIALARKVSQLLAQVGPEWITGYLAAYPKTVAPALAFQKTRVPQLCDLTLDATMKPQSSVDSALRHFLYND</sequence>
<dbReference type="GO" id="GO:0016301">
    <property type="term" value="F:kinase activity"/>
    <property type="evidence" value="ECO:0007669"/>
    <property type="project" value="UniProtKB-KW"/>
</dbReference>
<proteinExistence type="predicted"/>
<dbReference type="AlphaFoldDB" id="A0A2C9CRQ9"/>
<name>A0A2C9CRQ9_9RHOB</name>
<gene>
    <name evidence="1" type="ORF">SAMN06273572_102523</name>
</gene>
<dbReference type="RefSeq" id="WP_097929392.1">
    <property type="nucleotide sequence ID" value="NZ_OCTN01000002.1"/>
</dbReference>
<keyword evidence="1" id="KW-0418">Kinase</keyword>
<accession>A0A2C9CRQ9</accession>
<dbReference type="InterPro" id="IPR027417">
    <property type="entry name" value="P-loop_NTPase"/>
</dbReference>
<dbReference type="EMBL" id="OCTN01000002">
    <property type="protein sequence ID" value="SOH93845.1"/>
    <property type="molecule type" value="Genomic_DNA"/>
</dbReference>
<reference evidence="2" key="1">
    <citation type="submission" date="2017-09" db="EMBL/GenBank/DDBJ databases">
        <authorList>
            <person name="Varghese N."/>
            <person name="Submissions S."/>
        </authorList>
    </citation>
    <scope>NUCLEOTIDE SEQUENCE [LARGE SCALE GENOMIC DNA]</scope>
    <source>
        <strain evidence="2">C7</strain>
    </source>
</reference>
<dbReference type="OrthoDB" id="3192509at2"/>
<keyword evidence="1" id="KW-0808">Transferase</keyword>
<dbReference type="Proteomes" id="UP000220034">
    <property type="component" value="Unassembled WGS sequence"/>
</dbReference>
<dbReference type="SUPFAM" id="SSF52540">
    <property type="entry name" value="P-loop containing nucleoside triphosphate hydrolases"/>
    <property type="match status" value="1"/>
</dbReference>
<keyword evidence="2" id="KW-1185">Reference proteome</keyword>
<evidence type="ECO:0000313" key="1">
    <source>
        <dbReference type="EMBL" id="SOH93845.1"/>
    </source>
</evidence>
<evidence type="ECO:0000313" key="2">
    <source>
        <dbReference type="Proteomes" id="UP000220034"/>
    </source>
</evidence>
<organism evidence="1 2">
    <name type="scientific">Pontivivens marinum</name>
    <dbReference type="NCBI Taxonomy" id="1690039"/>
    <lineage>
        <taxon>Bacteria</taxon>
        <taxon>Pseudomonadati</taxon>
        <taxon>Pseudomonadota</taxon>
        <taxon>Alphaproteobacteria</taxon>
        <taxon>Rhodobacterales</taxon>
        <taxon>Paracoccaceae</taxon>
        <taxon>Pontivivens</taxon>
    </lineage>
</organism>
<protein>
    <submittedName>
        <fullName evidence="1">Uridine kinase</fullName>
    </submittedName>
</protein>
<dbReference type="Gene3D" id="3.40.50.300">
    <property type="entry name" value="P-loop containing nucleotide triphosphate hydrolases"/>
    <property type="match status" value="1"/>
</dbReference>